<keyword evidence="3" id="KW-0804">Transcription</keyword>
<evidence type="ECO:0000256" key="3">
    <source>
        <dbReference type="ARBA" id="ARBA00023163"/>
    </source>
</evidence>
<feature type="compositionally biased region" description="Basic and acidic residues" evidence="5">
    <location>
        <begin position="21"/>
        <end position="30"/>
    </location>
</feature>
<comment type="caution">
    <text evidence="10">The sequence shown here is derived from an EMBL/GenBank/DDBJ whole genome shotgun (WGS) entry which is preliminary data.</text>
</comment>
<dbReference type="Pfam" id="PF25766">
    <property type="entry name" value="TPR_RPAP1"/>
    <property type="match status" value="1"/>
</dbReference>
<sequence>MYSRPKPGETEEDLLRLQGEFEKNKAENKVKPAATFVSERNNDENKKQPDNIGSDNFEIGEQLANTFEAIPSDIKLQSIIEKQIAPKNVSFKFNKGQGFPQAKRRDPNVSTGKGSIFAQQMKKIKKDEVPMDTEITKSILVIREKNENIPLSNITVKPNMRNEYLPSQSYILTGSDREQIHEENVNVLKNMSEQEILEEREKLLATMDPAIVAFLKSRRKNEIIESRTPTIKEQNDAAEDMDIEEIETPVELLTQPSAEKWLNFDTIETNKLAWMKSVDIPKIDKSKQFEARFDFEGWLLPYSEPEINEKNRILYHHGEDPGRPGYTLQELFQLSRSSVIQQKIIALNCIANILSLNSTGIYDDIIDIPIEQIFFVVRFCLDDNTPTVLNASIKAMRNLIFSQIDETCLDSLLGFALGHIQPVLAVDNEKEDDNTVNDQQLAERNIIKCLARTEILTRIRYIINTVKPSLETIVYCMDILIRMARDSELVLLKIFACEGLIESITKHFVPTVLNTNSSILEKSLADLRQDNEMKTNYIEKMKKDKELFMADVSTCEEEMNEIIRTQKLKIAELNNYIKILEDTVNTLQDKEIKTVGTQTKNTNVDLTIQQFKILDSILMCLSNDTFSSNVNGLKLQTECMHLWTLLINYGLSLDYFSIFQSTLLSLLDYHFKNTNLDMKTTFVRQGHLAALLILLGYVGKINYTLIVPFLPLFAQCLLKWSTQFTNLNSFACGKLQIISAVIYCLSCIREYQQVDVDKTILFIINSKGYQEITNNIRRGSMLLNNYETHKSSSNLKSLEAAAWHTMDHIVPLMQTNSCLPFLYSLSHYVNTTDKTEVKMAFLRHANIQRYLEELQELDKYHLTSNWFTRPESLILMNILKSSVSVKNDLDTSTFYELSVKCLSVFNAEQKADIEYLLEKIIFSPKFYPNDVLLRNLNISQRSDSLEISLSNLEDIMKVYTQVLGLKNVRNVIPIDWIYTPILVLYANQQQNKVNIDEQQQIFTIRNCLRWILIYETYFPVLASTINPTDKFCRLACVFLGSDSLFLTKEIHDLLEHCFKNVITKCENELNFKKDIQGLTNFQDFYTQLLEQYQGVSYGDILFGNVILVPLAQKHNIQYKKTLWSEYMGAVQIFNVTPEQCICNLELFLNPSEADMSLLTCYRRAVINNLARKDSVLYQIAKHHVDMFISKSKRNKRS</sequence>
<feature type="region of interest" description="Disordered" evidence="5">
    <location>
        <begin position="21"/>
        <end position="55"/>
    </location>
</feature>
<dbReference type="InterPro" id="IPR039913">
    <property type="entry name" value="RPAP1/Rba50"/>
</dbReference>
<feature type="domain" description="RPAP1 C-terminal" evidence="7">
    <location>
        <begin position="290"/>
        <end position="355"/>
    </location>
</feature>
<protein>
    <recommendedName>
        <fullName evidence="12">RNA polymerase II-associated protein 1</fullName>
    </recommendedName>
</protein>
<keyword evidence="6" id="KW-0472">Membrane</keyword>
<gene>
    <name evidence="10" type="ORF">NQ314_005976</name>
</gene>
<dbReference type="EMBL" id="JANEYF010001621">
    <property type="protein sequence ID" value="KAJ8961047.1"/>
    <property type="molecule type" value="Genomic_DNA"/>
</dbReference>
<comment type="similarity">
    <text evidence="2">Belongs to the RPAP1 family.</text>
</comment>
<keyword evidence="6" id="KW-1133">Transmembrane helix</keyword>
<proteinExistence type="inferred from homology"/>
<dbReference type="Proteomes" id="UP001162156">
    <property type="component" value="Unassembled WGS sequence"/>
</dbReference>
<evidence type="ECO:0008006" key="12">
    <source>
        <dbReference type="Google" id="ProtNLM"/>
    </source>
</evidence>
<accession>A0AAV8ZBV2</accession>
<reference evidence="10" key="1">
    <citation type="journal article" date="2023" name="Insect Mol. Biol.">
        <title>Genome sequencing provides insights into the evolution of gene families encoding plant cell wall-degrading enzymes in longhorned beetles.</title>
        <authorList>
            <person name="Shin N.R."/>
            <person name="Okamura Y."/>
            <person name="Kirsch R."/>
            <person name="Pauchet Y."/>
        </authorList>
    </citation>
    <scope>NUCLEOTIDE SEQUENCE</scope>
    <source>
        <strain evidence="10">RBIC_L_NR</strain>
    </source>
</reference>
<feature type="domain" description="RPAP1/MINIYO-like TPR repeats" evidence="9">
    <location>
        <begin position="977"/>
        <end position="1195"/>
    </location>
</feature>
<feature type="domain" description="RPAP1 N-terminal" evidence="8">
    <location>
        <begin position="178"/>
        <end position="221"/>
    </location>
</feature>
<keyword evidence="6" id="KW-0812">Transmembrane</keyword>
<dbReference type="Pfam" id="PF08621">
    <property type="entry name" value="RPAP1_N"/>
    <property type="match status" value="1"/>
</dbReference>
<evidence type="ECO:0000256" key="1">
    <source>
        <dbReference type="ARBA" id="ARBA00004123"/>
    </source>
</evidence>
<dbReference type="PANTHER" id="PTHR21483">
    <property type="entry name" value="RNA POLYMERASE II-ASSOCIATED PROTEIN 1"/>
    <property type="match status" value="1"/>
</dbReference>
<dbReference type="InterPro" id="IPR013929">
    <property type="entry name" value="RPAP1_C"/>
</dbReference>
<evidence type="ECO:0000259" key="7">
    <source>
        <dbReference type="Pfam" id="PF08620"/>
    </source>
</evidence>
<keyword evidence="4" id="KW-0539">Nucleus</keyword>
<evidence type="ECO:0000256" key="2">
    <source>
        <dbReference type="ARBA" id="ARBA00009953"/>
    </source>
</evidence>
<evidence type="ECO:0000256" key="6">
    <source>
        <dbReference type="SAM" id="Phobius"/>
    </source>
</evidence>
<evidence type="ECO:0000259" key="9">
    <source>
        <dbReference type="Pfam" id="PF25766"/>
    </source>
</evidence>
<feature type="compositionally biased region" description="Basic and acidic residues" evidence="5">
    <location>
        <begin position="40"/>
        <end position="49"/>
    </location>
</feature>
<keyword evidence="11" id="KW-1185">Reference proteome</keyword>
<dbReference type="PANTHER" id="PTHR21483:SF18">
    <property type="entry name" value="RNA POLYMERASE II-ASSOCIATED PROTEIN 1"/>
    <property type="match status" value="1"/>
</dbReference>
<organism evidence="10 11">
    <name type="scientific">Rhamnusium bicolor</name>
    <dbReference type="NCBI Taxonomy" id="1586634"/>
    <lineage>
        <taxon>Eukaryota</taxon>
        <taxon>Metazoa</taxon>
        <taxon>Ecdysozoa</taxon>
        <taxon>Arthropoda</taxon>
        <taxon>Hexapoda</taxon>
        <taxon>Insecta</taxon>
        <taxon>Pterygota</taxon>
        <taxon>Neoptera</taxon>
        <taxon>Endopterygota</taxon>
        <taxon>Coleoptera</taxon>
        <taxon>Polyphaga</taxon>
        <taxon>Cucujiformia</taxon>
        <taxon>Chrysomeloidea</taxon>
        <taxon>Cerambycidae</taxon>
        <taxon>Lepturinae</taxon>
        <taxon>Rhagiini</taxon>
        <taxon>Rhamnusium</taxon>
    </lineage>
</organism>
<evidence type="ECO:0000256" key="5">
    <source>
        <dbReference type="SAM" id="MobiDB-lite"/>
    </source>
</evidence>
<name>A0AAV8ZBV2_9CUCU</name>
<dbReference type="InterPro" id="IPR013930">
    <property type="entry name" value="RPAP1_N"/>
</dbReference>
<comment type="subcellular location">
    <subcellularLocation>
        <location evidence="1">Nucleus</location>
    </subcellularLocation>
</comment>
<evidence type="ECO:0000313" key="10">
    <source>
        <dbReference type="EMBL" id="KAJ8961047.1"/>
    </source>
</evidence>
<evidence type="ECO:0000256" key="4">
    <source>
        <dbReference type="ARBA" id="ARBA00023242"/>
    </source>
</evidence>
<evidence type="ECO:0000313" key="11">
    <source>
        <dbReference type="Proteomes" id="UP001162156"/>
    </source>
</evidence>
<dbReference type="Pfam" id="PF08620">
    <property type="entry name" value="RPAP1_C"/>
    <property type="match status" value="1"/>
</dbReference>
<feature type="transmembrane region" description="Helical" evidence="6">
    <location>
        <begin position="642"/>
        <end position="667"/>
    </location>
</feature>
<dbReference type="GO" id="GO:0006366">
    <property type="term" value="P:transcription by RNA polymerase II"/>
    <property type="evidence" value="ECO:0007669"/>
    <property type="project" value="InterPro"/>
</dbReference>
<dbReference type="InterPro" id="IPR057989">
    <property type="entry name" value="TPR_RPAP1/MINIYO-like"/>
</dbReference>
<evidence type="ECO:0000259" key="8">
    <source>
        <dbReference type="Pfam" id="PF08621"/>
    </source>
</evidence>
<feature type="transmembrane region" description="Helical" evidence="6">
    <location>
        <begin position="688"/>
        <end position="714"/>
    </location>
</feature>
<dbReference type="AlphaFoldDB" id="A0AAV8ZBV2"/>